<name>A0A137P5D1_CONC2</name>
<evidence type="ECO:0000313" key="1">
    <source>
        <dbReference type="EMBL" id="KXN70159.1"/>
    </source>
</evidence>
<dbReference type="EMBL" id="KQ964511">
    <property type="protein sequence ID" value="KXN70159.1"/>
    <property type="molecule type" value="Genomic_DNA"/>
</dbReference>
<keyword evidence="2" id="KW-1185">Reference proteome</keyword>
<dbReference type="OrthoDB" id="1405595at2759"/>
<reference evidence="1 2" key="1">
    <citation type="journal article" date="2015" name="Genome Biol. Evol.">
        <title>Phylogenomic analyses indicate that early fungi evolved digesting cell walls of algal ancestors of land plants.</title>
        <authorList>
            <person name="Chang Y."/>
            <person name="Wang S."/>
            <person name="Sekimoto S."/>
            <person name="Aerts A.L."/>
            <person name="Choi C."/>
            <person name="Clum A."/>
            <person name="LaButti K.M."/>
            <person name="Lindquist E.A."/>
            <person name="Yee Ngan C."/>
            <person name="Ohm R.A."/>
            <person name="Salamov A.A."/>
            <person name="Grigoriev I.V."/>
            <person name="Spatafora J.W."/>
            <person name="Berbee M.L."/>
        </authorList>
    </citation>
    <scope>NUCLEOTIDE SEQUENCE [LARGE SCALE GENOMIC DNA]</scope>
    <source>
        <strain evidence="1 2">NRRL 28638</strain>
    </source>
</reference>
<sequence length="249" mass="29116">MAAKDIAEYRICSVCKVGLVKSYSHQCKVCHPKKISDKKDTGPKIFGYKFKNNRINSIGVKGSKILLNPNTLITEQSLVLNKEIPQADTSLVNRQHNRLYILPSWEKFINMKDFANYVINSERISFYYLVNSYLIGLQNNPSFKFFTQGKIENLPPITKEFNDHSMVIPIARPLQLICQKTFWDSLIESYFWEFHRIFPLFSIKSFKPEACSNNLLSAIYCLGFQYKTEYHQDLQLYMDKYAEEAIKKF</sequence>
<gene>
    <name evidence="1" type="ORF">CONCODRAFT_7299</name>
</gene>
<dbReference type="AlphaFoldDB" id="A0A137P5D1"/>
<evidence type="ECO:0000313" key="2">
    <source>
        <dbReference type="Proteomes" id="UP000070444"/>
    </source>
</evidence>
<accession>A0A137P5D1</accession>
<proteinExistence type="predicted"/>
<protein>
    <submittedName>
        <fullName evidence="1">Uncharacterized protein</fullName>
    </submittedName>
</protein>
<dbReference type="Proteomes" id="UP000070444">
    <property type="component" value="Unassembled WGS sequence"/>
</dbReference>
<organism evidence="1 2">
    <name type="scientific">Conidiobolus coronatus (strain ATCC 28846 / CBS 209.66 / NRRL 28638)</name>
    <name type="common">Delacroixia coronata</name>
    <dbReference type="NCBI Taxonomy" id="796925"/>
    <lineage>
        <taxon>Eukaryota</taxon>
        <taxon>Fungi</taxon>
        <taxon>Fungi incertae sedis</taxon>
        <taxon>Zoopagomycota</taxon>
        <taxon>Entomophthoromycotina</taxon>
        <taxon>Entomophthoromycetes</taxon>
        <taxon>Entomophthorales</taxon>
        <taxon>Ancylistaceae</taxon>
        <taxon>Conidiobolus</taxon>
    </lineage>
</organism>